<reference evidence="5 6" key="1">
    <citation type="submission" date="2019-04" db="EMBL/GenBank/DDBJ databases">
        <title>Friends and foes A comparative genomics study of 23 Aspergillus species from section Flavi.</title>
        <authorList>
            <consortium name="DOE Joint Genome Institute"/>
            <person name="Kjaerbolling I."/>
            <person name="Vesth T."/>
            <person name="Frisvad J.C."/>
            <person name="Nybo J.L."/>
            <person name="Theobald S."/>
            <person name="Kildgaard S."/>
            <person name="Isbrandt T."/>
            <person name="Kuo A."/>
            <person name="Sato A."/>
            <person name="Lyhne E.K."/>
            <person name="Kogle M.E."/>
            <person name="Wiebenga A."/>
            <person name="Kun R.S."/>
            <person name="Lubbers R.J."/>
            <person name="Makela M.R."/>
            <person name="Barry K."/>
            <person name="Chovatia M."/>
            <person name="Clum A."/>
            <person name="Daum C."/>
            <person name="Haridas S."/>
            <person name="He G."/>
            <person name="LaButti K."/>
            <person name="Lipzen A."/>
            <person name="Mondo S."/>
            <person name="Riley R."/>
            <person name="Salamov A."/>
            <person name="Simmons B.A."/>
            <person name="Magnuson J.K."/>
            <person name="Henrissat B."/>
            <person name="Mortensen U.H."/>
            <person name="Larsen T.O."/>
            <person name="Devries R.P."/>
            <person name="Grigoriev I.V."/>
            <person name="Machida M."/>
            <person name="Baker S.E."/>
            <person name="Andersen M.R."/>
        </authorList>
    </citation>
    <scope>NUCLEOTIDE SEQUENCE [LARGE SCALE GENOMIC DNA]</scope>
    <source>
        <strain evidence="5 6">CBS 151.66</strain>
    </source>
</reference>
<dbReference type="Gene3D" id="3.50.50.60">
    <property type="entry name" value="FAD/NAD(P)-binding domain"/>
    <property type="match status" value="1"/>
</dbReference>
<feature type="domain" description="FAD-binding" evidence="4">
    <location>
        <begin position="91"/>
        <end position="322"/>
    </location>
</feature>
<dbReference type="PANTHER" id="PTHR46720:SF1">
    <property type="entry name" value="HYDROXYLASE, PUTATIVE (AFU_ORTHOLOGUE AFUA_8G06050)-RELATED"/>
    <property type="match status" value="1"/>
</dbReference>
<evidence type="ECO:0000256" key="3">
    <source>
        <dbReference type="ARBA" id="ARBA00023002"/>
    </source>
</evidence>
<dbReference type="AlphaFoldDB" id="A0A5N5WI83"/>
<evidence type="ECO:0000313" key="5">
    <source>
        <dbReference type="EMBL" id="KAB8068208.1"/>
    </source>
</evidence>
<accession>A0A5N5WI83</accession>
<dbReference type="OrthoDB" id="16820at2759"/>
<dbReference type="SUPFAM" id="SSF51905">
    <property type="entry name" value="FAD/NAD(P)-binding domain"/>
    <property type="match status" value="1"/>
</dbReference>
<dbReference type="GO" id="GO:0044550">
    <property type="term" value="P:secondary metabolite biosynthetic process"/>
    <property type="evidence" value="ECO:0007669"/>
    <property type="project" value="TreeGrafter"/>
</dbReference>
<dbReference type="Pfam" id="PF01494">
    <property type="entry name" value="FAD_binding_3"/>
    <property type="match status" value="1"/>
</dbReference>
<evidence type="ECO:0000313" key="6">
    <source>
        <dbReference type="Proteomes" id="UP000326565"/>
    </source>
</evidence>
<dbReference type="PRINTS" id="PR00420">
    <property type="entry name" value="RNGMNOXGNASE"/>
</dbReference>
<keyword evidence="6" id="KW-1185">Reference proteome</keyword>
<dbReference type="InterPro" id="IPR051104">
    <property type="entry name" value="FAD_monoxygenase"/>
</dbReference>
<dbReference type="EMBL" id="ML732409">
    <property type="protein sequence ID" value="KAB8068208.1"/>
    <property type="molecule type" value="Genomic_DNA"/>
</dbReference>
<keyword evidence="1" id="KW-0285">Flavoprotein</keyword>
<gene>
    <name evidence="5" type="ORF">BDV29DRAFT_162599</name>
</gene>
<dbReference type="InterPro" id="IPR036188">
    <property type="entry name" value="FAD/NAD-bd_sf"/>
</dbReference>
<keyword evidence="3" id="KW-0560">Oxidoreductase</keyword>
<dbReference type="InterPro" id="IPR002938">
    <property type="entry name" value="FAD-bd"/>
</dbReference>
<dbReference type="Pfam" id="PF13450">
    <property type="entry name" value="NAD_binding_8"/>
    <property type="match status" value="1"/>
</dbReference>
<proteinExistence type="predicted"/>
<dbReference type="GO" id="GO:0071949">
    <property type="term" value="F:FAD binding"/>
    <property type="evidence" value="ECO:0007669"/>
    <property type="project" value="InterPro"/>
</dbReference>
<dbReference type="GO" id="GO:0016491">
    <property type="term" value="F:oxidoreductase activity"/>
    <property type="evidence" value="ECO:0007669"/>
    <property type="project" value="UniProtKB-KW"/>
</dbReference>
<evidence type="ECO:0000256" key="2">
    <source>
        <dbReference type="ARBA" id="ARBA00022827"/>
    </source>
</evidence>
<sequence length="380" mass="42134">MAQHRKAIIIGGGPAGLSTALRLQQTTDIKCTIYELRPEPTTLGGAIGIMPNGLRLLHRLGILGEQEDIVSYASAHTGFGYMRIKRTGLVDVLLNAVYKAHIPVYFNKRLTAIDDNEKSGVTVTFSDGTTDTADLLIGCDGIHSYVRQVYVDPDQAPEYSGFSGLFALVPSSDLPASAAAQTSGLNVTLNEQGMFMATLATAAGDEMFWGLSQQVPLPGTGDSRDGWEVHRQKEVEGLKSNVRQILEDFYPVYRLPLGGVWYKGRCVILGDAVHAMQPHAGQCASMALEDCFLLARLLKDATNPLTEVYKRFEEIRRPRVNEIYSLSVQNGEIRKKTGPWGLWAKELAIGMTFWVYWVLRLEKWGRGQRHLVYDIDEEDL</sequence>
<protein>
    <recommendedName>
        <fullName evidence="4">FAD-binding domain-containing protein</fullName>
    </recommendedName>
</protein>
<name>A0A5N5WI83_9EURO</name>
<evidence type="ECO:0000259" key="4">
    <source>
        <dbReference type="Pfam" id="PF01494"/>
    </source>
</evidence>
<evidence type="ECO:0000256" key="1">
    <source>
        <dbReference type="ARBA" id="ARBA00022630"/>
    </source>
</evidence>
<organism evidence="5 6">
    <name type="scientific">Aspergillus leporis</name>
    <dbReference type="NCBI Taxonomy" id="41062"/>
    <lineage>
        <taxon>Eukaryota</taxon>
        <taxon>Fungi</taxon>
        <taxon>Dikarya</taxon>
        <taxon>Ascomycota</taxon>
        <taxon>Pezizomycotina</taxon>
        <taxon>Eurotiomycetes</taxon>
        <taxon>Eurotiomycetidae</taxon>
        <taxon>Eurotiales</taxon>
        <taxon>Aspergillaceae</taxon>
        <taxon>Aspergillus</taxon>
        <taxon>Aspergillus subgen. Circumdati</taxon>
    </lineage>
</organism>
<dbReference type="Proteomes" id="UP000326565">
    <property type="component" value="Unassembled WGS sequence"/>
</dbReference>
<dbReference type="PANTHER" id="PTHR46720">
    <property type="entry name" value="HYDROXYLASE, PUTATIVE (AFU_ORTHOLOGUE AFUA_3G01460)-RELATED"/>
    <property type="match status" value="1"/>
</dbReference>
<keyword evidence="2" id="KW-0274">FAD</keyword>